<evidence type="ECO:0000313" key="3">
    <source>
        <dbReference type="EMBL" id="PWG82210.1"/>
    </source>
</evidence>
<dbReference type="Proteomes" id="UP000245647">
    <property type="component" value="Unassembled WGS sequence"/>
</dbReference>
<keyword evidence="1" id="KW-0732">Signal</keyword>
<reference evidence="3 4" key="1">
    <citation type="submission" date="2018-04" db="EMBL/GenBank/DDBJ databases">
        <title>Pedobacter chongqingensis sp. nov., isolated from a rottenly hemp rope.</title>
        <authorList>
            <person name="Cai Y."/>
        </authorList>
    </citation>
    <scope>NUCLEOTIDE SEQUENCE [LARGE SCALE GENOMIC DNA]</scope>
    <source>
        <strain evidence="3 4">FJ4-8</strain>
    </source>
</reference>
<comment type="caution">
    <text evidence="3">The sequence shown here is derived from an EMBL/GenBank/DDBJ whole genome shotgun (WGS) entry which is preliminary data.</text>
</comment>
<accession>A0A2U2PLD5</accession>
<evidence type="ECO:0000256" key="1">
    <source>
        <dbReference type="SAM" id="SignalP"/>
    </source>
</evidence>
<feature type="signal peptide" evidence="1">
    <location>
        <begin position="1"/>
        <end position="20"/>
    </location>
</feature>
<feature type="chain" id="PRO_5015403221" description="Outer membrane protein beta-barrel domain-containing protein" evidence="1">
    <location>
        <begin position="21"/>
        <end position="211"/>
    </location>
</feature>
<dbReference type="EMBL" id="QEAS01000002">
    <property type="protein sequence ID" value="PWG82210.1"/>
    <property type="molecule type" value="Genomic_DNA"/>
</dbReference>
<dbReference type="RefSeq" id="WP_109414488.1">
    <property type="nucleotide sequence ID" value="NZ_QEAS01000002.1"/>
</dbReference>
<dbReference type="AlphaFoldDB" id="A0A2U2PLD5"/>
<gene>
    <name evidence="3" type="ORF">DDR33_04135</name>
</gene>
<evidence type="ECO:0000313" key="4">
    <source>
        <dbReference type="Proteomes" id="UP000245647"/>
    </source>
</evidence>
<proteinExistence type="predicted"/>
<dbReference type="InterPro" id="IPR025665">
    <property type="entry name" value="Beta-barrel_OMP_2"/>
</dbReference>
<keyword evidence="4" id="KW-1185">Reference proteome</keyword>
<dbReference type="OrthoDB" id="1011748at2"/>
<name>A0A2U2PLD5_9SPHI</name>
<protein>
    <recommendedName>
        <fullName evidence="2">Outer membrane protein beta-barrel domain-containing protein</fullName>
    </recommendedName>
</protein>
<organism evidence="3 4">
    <name type="scientific">Pararcticibacter amylolyticus</name>
    <dbReference type="NCBI Taxonomy" id="2173175"/>
    <lineage>
        <taxon>Bacteria</taxon>
        <taxon>Pseudomonadati</taxon>
        <taxon>Bacteroidota</taxon>
        <taxon>Sphingobacteriia</taxon>
        <taxon>Sphingobacteriales</taxon>
        <taxon>Sphingobacteriaceae</taxon>
        <taxon>Pararcticibacter</taxon>
    </lineage>
</organism>
<evidence type="ECO:0000259" key="2">
    <source>
        <dbReference type="Pfam" id="PF13568"/>
    </source>
</evidence>
<feature type="domain" description="Outer membrane protein beta-barrel" evidence="2">
    <location>
        <begin position="20"/>
        <end position="190"/>
    </location>
</feature>
<sequence length="211" mass="23348">MNKYILIFFSFIVVSTALKAQDSTKVTYGIKLGINTNSTTRSSSLGEVNPPKMKGLKSYSVTVVVDIPLTAALSVQPAVEFTKKGQVKKPYNSDSEQKSKVNYIQLPVDLVYKYKNIFVGAGGYASVALSGTYEAGSAKQDMKFGSTYVSATSKQNDNWEKYDYGLNTYLGYKIKKFTISINYEIGLKDIDPNPYYKSKNRVGSLDVGFSF</sequence>
<dbReference type="Pfam" id="PF13568">
    <property type="entry name" value="OMP_b-brl_2"/>
    <property type="match status" value="1"/>
</dbReference>